<organism evidence="6 7">
    <name type="scientific">Rhypophila decipiens</name>
    <dbReference type="NCBI Taxonomy" id="261697"/>
    <lineage>
        <taxon>Eukaryota</taxon>
        <taxon>Fungi</taxon>
        <taxon>Dikarya</taxon>
        <taxon>Ascomycota</taxon>
        <taxon>Pezizomycotina</taxon>
        <taxon>Sordariomycetes</taxon>
        <taxon>Sordariomycetidae</taxon>
        <taxon>Sordariales</taxon>
        <taxon>Naviculisporaceae</taxon>
        <taxon>Rhypophila</taxon>
    </lineage>
</organism>
<accession>A0AAN7B7U5</accession>
<keyword evidence="3" id="KW-0732">Signal</keyword>
<dbReference type="InterPro" id="IPR019826">
    <property type="entry name" value="Carboxylesterase_B_AS"/>
</dbReference>
<evidence type="ECO:0000259" key="5">
    <source>
        <dbReference type="Pfam" id="PF00135"/>
    </source>
</evidence>
<reference evidence="6" key="1">
    <citation type="journal article" date="2023" name="Mol. Phylogenet. Evol.">
        <title>Genome-scale phylogeny and comparative genomics of the fungal order Sordariales.</title>
        <authorList>
            <person name="Hensen N."/>
            <person name="Bonometti L."/>
            <person name="Westerberg I."/>
            <person name="Brannstrom I.O."/>
            <person name="Guillou S."/>
            <person name="Cros-Aarteil S."/>
            <person name="Calhoun S."/>
            <person name="Haridas S."/>
            <person name="Kuo A."/>
            <person name="Mondo S."/>
            <person name="Pangilinan J."/>
            <person name="Riley R."/>
            <person name="LaButti K."/>
            <person name="Andreopoulos B."/>
            <person name="Lipzen A."/>
            <person name="Chen C."/>
            <person name="Yan M."/>
            <person name="Daum C."/>
            <person name="Ng V."/>
            <person name="Clum A."/>
            <person name="Steindorff A."/>
            <person name="Ohm R.A."/>
            <person name="Martin F."/>
            <person name="Silar P."/>
            <person name="Natvig D.O."/>
            <person name="Lalanne C."/>
            <person name="Gautier V."/>
            <person name="Ament-Velasquez S.L."/>
            <person name="Kruys A."/>
            <person name="Hutchinson M.I."/>
            <person name="Powell A.J."/>
            <person name="Barry K."/>
            <person name="Miller A.N."/>
            <person name="Grigoriev I.V."/>
            <person name="Debuchy R."/>
            <person name="Gladieux P."/>
            <person name="Hiltunen Thoren M."/>
            <person name="Johannesson H."/>
        </authorList>
    </citation>
    <scope>NUCLEOTIDE SEQUENCE</scope>
    <source>
        <strain evidence="6">PSN293</strain>
    </source>
</reference>
<reference evidence="6" key="2">
    <citation type="submission" date="2023-05" db="EMBL/GenBank/DDBJ databases">
        <authorList>
            <consortium name="Lawrence Berkeley National Laboratory"/>
            <person name="Steindorff A."/>
            <person name="Hensen N."/>
            <person name="Bonometti L."/>
            <person name="Westerberg I."/>
            <person name="Brannstrom I.O."/>
            <person name="Guillou S."/>
            <person name="Cros-Aarteil S."/>
            <person name="Calhoun S."/>
            <person name="Haridas S."/>
            <person name="Kuo A."/>
            <person name="Mondo S."/>
            <person name="Pangilinan J."/>
            <person name="Riley R."/>
            <person name="Labutti K."/>
            <person name="Andreopoulos B."/>
            <person name="Lipzen A."/>
            <person name="Chen C."/>
            <person name="Yanf M."/>
            <person name="Daum C."/>
            <person name="Ng V."/>
            <person name="Clum A."/>
            <person name="Ohm R."/>
            <person name="Martin F."/>
            <person name="Silar P."/>
            <person name="Natvig D."/>
            <person name="Lalanne C."/>
            <person name="Gautier V."/>
            <person name="Ament-Velasquez S.L."/>
            <person name="Kruys A."/>
            <person name="Hutchinson M.I."/>
            <person name="Powell A.J."/>
            <person name="Barry K."/>
            <person name="Miller A.N."/>
            <person name="Grigoriev I.V."/>
            <person name="Debuchy R."/>
            <person name="Gladieux P."/>
            <person name="Thoren M.H."/>
            <person name="Johannesson H."/>
        </authorList>
    </citation>
    <scope>NUCLEOTIDE SEQUENCE</scope>
    <source>
        <strain evidence="6">PSN293</strain>
    </source>
</reference>
<sequence>MSMNLLILFLTILSLPLSHSAKPPQHDNITQSLPGSHNHVRSSITPAASRADDNQEAQLIAALDYGTFKGSYSKEFNITYYQKIPFAAPPTGQNRFRAPQPPLNLAALHGAQYIYNASQPFDMCPQRTVNGSEDCLYLALYSRPWFQHKKTSQSSQSLRPVVIVFYGGGFIRGSASFSTLPPSAYPALNVSSENDLVFIYPNYRTNAFGFLAGKQIMDDYPFSDTNVGLLDQRAAIRWAKKYVAQFGGDPDDISIWGQSAGGGSVLAQVIGDHEFDQPVDSVQGGKEKGKGGLFKALTSSPYWPKTYSATSPEAQWIYDTLVNRTVCGAPTEQPANAVFDNNTLSCLKSLPVQSILTAAEYIASSHTYTTSSYTFAPVIDGRFLPRTLTQAISSSLFNSETILATYNTHEGENFLPPLLLHDDDQQDPPEGSVAFTTWLTGFLPNLMTQDLKAVKMMYPETTTETMVKNSSSVPTVRAGLIYRDVVLACPAYWLTGAAAASSSSSSDGVYKGFVGAFASFFATGDPNKRKLTSPETPGIPKLNDDEKDEEFVIQSDGFTTAKITSLKKRCDFWTRLAPRIPI</sequence>
<dbReference type="PROSITE" id="PS00122">
    <property type="entry name" value="CARBOXYLESTERASE_B_1"/>
    <property type="match status" value="1"/>
</dbReference>
<protein>
    <recommendedName>
        <fullName evidence="3">Carboxylic ester hydrolase</fullName>
        <ecNumber evidence="3">3.1.1.-</ecNumber>
    </recommendedName>
</protein>
<dbReference type="Proteomes" id="UP001301769">
    <property type="component" value="Unassembled WGS sequence"/>
</dbReference>
<dbReference type="InterPro" id="IPR050309">
    <property type="entry name" value="Type-B_Carboxylest/Lipase"/>
</dbReference>
<dbReference type="EC" id="3.1.1.-" evidence="3"/>
<evidence type="ECO:0000313" key="6">
    <source>
        <dbReference type="EMBL" id="KAK4215976.1"/>
    </source>
</evidence>
<proteinExistence type="inferred from homology"/>
<feature type="chain" id="PRO_5042667013" description="Carboxylic ester hydrolase" evidence="3">
    <location>
        <begin position="21"/>
        <end position="582"/>
    </location>
</feature>
<dbReference type="EMBL" id="MU858073">
    <property type="protein sequence ID" value="KAK4215976.1"/>
    <property type="molecule type" value="Genomic_DNA"/>
</dbReference>
<evidence type="ECO:0000256" key="1">
    <source>
        <dbReference type="ARBA" id="ARBA00005964"/>
    </source>
</evidence>
<dbReference type="PANTHER" id="PTHR11559">
    <property type="entry name" value="CARBOXYLESTERASE"/>
    <property type="match status" value="1"/>
</dbReference>
<dbReference type="Gene3D" id="3.40.50.1820">
    <property type="entry name" value="alpha/beta hydrolase"/>
    <property type="match status" value="1"/>
</dbReference>
<dbReference type="GO" id="GO:0016787">
    <property type="term" value="F:hydrolase activity"/>
    <property type="evidence" value="ECO:0007669"/>
    <property type="project" value="UniProtKB-KW"/>
</dbReference>
<keyword evidence="2 3" id="KW-0378">Hydrolase</keyword>
<dbReference type="AlphaFoldDB" id="A0AAN7B7U5"/>
<evidence type="ECO:0000256" key="2">
    <source>
        <dbReference type="ARBA" id="ARBA00022801"/>
    </source>
</evidence>
<feature type="domain" description="Carboxylesterase type B" evidence="5">
    <location>
        <begin position="60"/>
        <end position="501"/>
    </location>
</feature>
<comment type="similarity">
    <text evidence="1 3">Belongs to the type-B carboxylesterase/lipase family.</text>
</comment>
<feature type="compositionally biased region" description="Polar residues" evidence="4">
    <location>
        <begin position="27"/>
        <end position="41"/>
    </location>
</feature>
<keyword evidence="7" id="KW-1185">Reference proteome</keyword>
<evidence type="ECO:0000313" key="7">
    <source>
        <dbReference type="Proteomes" id="UP001301769"/>
    </source>
</evidence>
<evidence type="ECO:0000256" key="4">
    <source>
        <dbReference type="SAM" id="MobiDB-lite"/>
    </source>
</evidence>
<dbReference type="InterPro" id="IPR029058">
    <property type="entry name" value="AB_hydrolase_fold"/>
</dbReference>
<feature type="signal peptide" evidence="3">
    <location>
        <begin position="1"/>
        <end position="20"/>
    </location>
</feature>
<dbReference type="Pfam" id="PF00135">
    <property type="entry name" value="COesterase"/>
    <property type="match status" value="1"/>
</dbReference>
<feature type="region of interest" description="Disordered" evidence="4">
    <location>
        <begin position="21"/>
        <end position="41"/>
    </location>
</feature>
<evidence type="ECO:0000256" key="3">
    <source>
        <dbReference type="RuleBase" id="RU361235"/>
    </source>
</evidence>
<name>A0AAN7B7U5_9PEZI</name>
<dbReference type="SUPFAM" id="SSF53474">
    <property type="entry name" value="alpha/beta-Hydrolases"/>
    <property type="match status" value="1"/>
</dbReference>
<comment type="caution">
    <text evidence="6">The sequence shown here is derived from an EMBL/GenBank/DDBJ whole genome shotgun (WGS) entry which is preliminary data.</text>
</comment>
<gene>
    <name evidence="6" type="ORF">QBC37DRAFT_456822</name>
</gene>
<dbReference type="InterPro" id="IPR002018">
    <property type="entry name" value="CarbesteraseB"/>
</dbReference>